<dbReference type="EMBL" id="REGN01002548">
    <property type="protein sequence ID" value="RNA27391.1"/>
    <property type="molecule type" value="Genomic_DNA"/>
</dbReference>
<dbReference type="Proteomes" id="UP000276133">
    <property type="component" value="Unassembled WGS sequence"/>
</dbReference>
<comment type="caution">
    <text evidence="1">The sequence shown here is derived from an EMBL/GenBank/DDBJ whole genome shotgun (WGS) entry which is preliminary data.</text>
</comment>
<reference evidence="1 2" key="1">
    <citation type="journal article" date="2018" name="Sci. Rep.">
        <title>Genomic signatures of local adaptation to the degree of environmental predictability in rotifers.</title>
        <authorList>
            <person name="Franch-Gras L."/>
            <person name="Hahn C."/>
            <person name="Garcia-Roger E.M."/>
            <person name="Carmona M.J."/>
            <person name="Serra M."/>
            <person name="Gomez A."/>
        </authorList>
    </citation>
    <scope>NUCLEOTIDE SEQUENCE [LARGE SCALE GENOMIC DNA]</scope>
    <source>
        <strain evidence="1">HYR1</strain>
    </source>
</reference>
<name>A0A3M7RUY5_BRAPC</name>
<keyword evidence="2" id="KW-1185">Reference proteome</keyword>
<proteinExistence type="predicted"/>
<evidence type="ECO:0000313" key="2">
    <source>
        <dbReference type="Proteomes" id="UP000276133"/>
    </source>
</evidence>
<sequence>MCLTKALRPSYKICSLISSHEERFHKTAVMVSLTDSSWLRFRSRTRAGMPPFSFISILFSSLVLPLGLKVVCDHPPVPIELLINNNQTMKIFKTESLNQGSAPDPVKFFIMYKKYEYRNGIPFSNNFN</sequence>
<protein>
    <submittedName>
        <fullName evidence="1">Uncharacterized protein</fullName>
    </submittedName>
</protein>
<accession>A0A3M7RUY5</accession>
<dbReference type="AlphaFoldDB" id="A0A3M7RUY5"/>
<evidence type="ECO:0000313" key="1">
    <source>
        <dbReference type="EMBL" id="RNA27391.1"/>
    </source>
</evidence>
<organism evidence="1 2">
    <name type="scientific">Brachionus plicatilis</name>
    <name type="common">Marine rotifer</name>
    <name type="synonym">Brachionus muelleri</name>
    <dbReference type="NCBI Taxonomy" id="10195"/>
    <lineage>
        <taxon>Eukaryota</taxon>
        <taxon>Metazoa</taxon>
        <taxon>Spiralia</taxon>
        <taxon>Gnathifera</taxon>
        <taxon>Rotifera</taxon>
        <taxon>Eurotatoria</taxon>
        <taxon>Monogononta</taxon>
        <taxon>Pseudotrocha</taxon>
        <taxon>Ploima</taxon>
        <taxon>Brachionidae</taxon>
        <taxon>Brachionus</taxon>
    </lineage>
</organism>
<gene>
    <name evidence="1" type="ORF">BpHYR1_008740</name>
</gene>